<sequence length="50" mass="5982">MRLKCQRLVKSIKIILCSCNTICTLYKLQYFLNSVMQMYGLIPKQQKRLK</sequence>
<dbReference type="EMBL" id="GBXM01001919">
    <property type="protein sequence ID" value="JAI06659.1"/>
    <property type="molecule type" value="Transcribed_RNA"/>
</dbReference>
<accession>A0A0E9XY76</accession>
<dbReference type="AlphaFoldDB" id="A0A0E9XY76"/>
<proteinExistence type="predicted"/>
<reference evidence="1" key="2">
    <citation type="journal article" date="2015" name="Fish Shellfish Immunol.">
        <title>Early steps in the European eel (Anguilla anguilla)-Vibrio vulnificus interaction in the gills: Role of the RtxA13 toxin.</title>
        <authorList>
            <person name="Callol A."/>
            <person name="Pajuelo D."/>
            <person name="Ebbesson L."/>
            <person name="Teles M."/>
            <person name="MacKenzie S."/>
            <person name="Amaro C."/>
        </authorList>
    </citation>
    <scope>NUCLEOTIDE SEQUENCE</scope>
</reference>
<organism evidence="1">
    <name type="scientific">Anguilla anguilla</name>
    <name type="common">European freshwater eel</name>
    <name type="synonym">Muraena anguilla</name>
    <dbReference type="NCBI Taxonomy" id="7936"/>
    <lineage>
        <taxon>Eukaryota</taxon>
        <taxon>Metazoa</taxon>
        <taxon>Chordata</taxon>
        <taxon>Craniata</taxon>
        <taxon>Vertebrata</taxon>
        <taxon>Euteleostomi</taxon>
        <taxon>Actinopterygii</taxon>
        <taxon>Neopterygii</taxon>
        <taxon>Teleostei</taxon>
        <taxon>Anguilliformes</taxon>
        <taxon>Anguillidae</taxon>
        <taxon>Anguilla</taxon>
    </lineage>
</organism>
<protein>
    <submittedName>
        <fullName evidence="1">Uncharacterized protein</fullName>
    </submittedName>
</protein>
<name>A0A0E9XY76_ANGAN</name>
<reference evidence="1" key="1">
    <citation type="submission" date="2014-11" db="EMBL/GenBank/DDBJ databases">
        <authorList>
            <person name="Amaro Gonzalez C."/>
        </authorList>
    </citation>
    <scope>NUCLEOTIDE SEQUENCE</scope>
</reference>
<evidence type="ECO:0000313" key="1">
    <source>
        <dbReference type="EMBL" id="JAI06659.1"/>
    </source>
</evidence>